<accession>A0AAV9UJ09</accession>
<dbReference type="EMBL" id="JAVHNS010000010">
    <property type="protein sequence ID" value="KAK6341995.1"/>
    <property type="molecule type" value="Genomic_DNA"/>
</dbReference>
<evidence type="ECO:0000313" key="3">
    <source>
        <dbReference type="Proteomes" id="UP001373714"/>
    </source>
</evidence>
<feature type="transmembrane region" description="Helical" evidence="1">
    <location>
        <begin position="20"/>
        <end position="39"/>
    </location>
</feature>
<dbReference type="InterPro" id="IPR025363">
    <property type="entry name" value="DUF4267"/>
</dbReference>
<reference evidence="2 3" key="1">
    <citation type="submission" date="2019-10" db="EMBL/GenBank/DDBJ databases">
        <authorList>
            <person name="Palmer J.M."/>
        </authorList>
    </citation>
    <scope>NUCLEOTIDE SEQUENCE [LARGE SCALE GENOMIC DNA]</scope>
    <source>
        <strain evidence="2 3">TWF730</strain>
    </source>
</reference>
<name>A0AAV9UJ09_9PEZI</name>
<dbReference type="Proteomes" id="UP001373714">
    <property type="component" value="Unassembled WGS sequence"/>
</dbReference>
<keyword evidence="1" id="KW-0812">Transmembrane</keyword>
<evidence type="ECO:0000313" key="2">
    <source>
        <dbReference type="EMBL" id="KAK6341995.1"/>
    </source>
</evidence>
<evidence type="ECO:0000256" key="1">
    <source>
        <dbReference type="SAM" id="Phobius"/>
    </source>
</evidence>
<feature type="transmembrane region" description="Helical" evidence="1">
    <location>
        <begin position="59"/>
        <end position="76"/>
    </location>
</feature>
<feature type="transmembrane region" description="Helical" evidence="1">
    <location>
        <begin position="114"/>
        <end position="131"/>
    </location>
</feature>
<protein>
    <submittedName>
        <fullName evidence="2">Uncharacterized protein</fullName>
    </submittedName>
</protein>
<keyword evidence="3" id="KW-1185">Reference proteome</keyword>
<dbReference type="Pfam" id="PF14087">
    <property type="entry name" value="DUF4267"/>
    <property type="match status" value="1"/>
</dbReference>
<sequence>MIFCHGLNHSEQLVRHIPGLILGTTFTFGGAIPFFNPAYAMHEFGLPLYLVKSKDAQDAFIVSGIRTVALGLSLYLMFAQRMYRGVDIILACIGTTGILDGWLCWKVGVPGRGVFRATCAVLVAGWGWMGMTSA</sequence>
<comment type="caution">
    <text evidence="2">The sequence shown here is derived from an EMBL/GenBank/DDBJ whole genome shotgun (WGS) entry which is preliminary data.</text>
</comment>
<keyword evidence="1" id="KW-1133">Transmembrane helix</keyword>
<keyword evidence="1" id="KW-0472">Membrane</keyword>
<dbReference type="AlphaFoldDB" id="A0AAV9UJ09"/>
<gene>
    <name evidence="2" type="ORF">TWF730_001476</name>
</gene>
<proteinExistence type="predicted"/>
<feature type="transmembrane region" description="Helical" evidence="1">
    <location>
        <begin position="88"/>
        <end position="108"/>
    </location>
</feature>
<organism evidence="2 3">
    <name type="scientific">Orbilia blumenaviensis</name>
    <dbReference type="NCBI Taxonomy" id="1796055"/>
    <lineage>
        <taxon>Eukaryota</taxon>
        <taxon>Fungi</taxon>
        <taxon>Dikarya</taxon>
        <taxon>Ascomycota</taxon>
        <taxon>Pezizomycotina</taxon>
        <taxon>Orbiliomycetes</taxon>
        <taxon>Orbiliales</taxon>
        <taxon>Orbiliaceae</taxon>
        <taxon>Orbilia</taxon>
    </lineage>
</organism>